<dbReference type="OrthoDB" id="2891304at2759"/>
<evidence type="ECO:0000313" key="2">
    <source>
        <dbReference type="Proteomes" id="UP000290288"/>
    </source>
</evidence>
<gene>
    <name evidence="1" type="ORF">EST38_g4257</name>
</gene>
<dbReference type="Proteomes" id="UP000290288">
    <property type="component" value="Unassembled WGS sequence"/>
</dbReference>
<name>A0A4Q2DNH1_9AGAR</name>
<evidence type="ECO:0000313" key="1">
    <source>
        <dbReference type="EMBL" id="RXW21609.1"/>
    </source>
</evidence>
<accession>A0A4Q2DNH1</accession>
<organism evidence="1 2">
    <name type="scientific">Candolleomyces aberdarensis</name>
    <dbReference type="NCBI Taxonomy" id="2316362"/>
    <lineage>
        <taxon>Eukaryota</taxon>
        <taxon>Fungi</taxon>
        <taxon>Dikarya</taxon>
        <taxon>Basidiomycota</taxon>
        <taxon>Agaricomycotina</taxon>
        <taxon>Agaricomycetes</taxon>
        <taxon>Agaricomycetidae</taxon>
        <taxon>Agaricales</taxon>
        <taxon>Agaricineae</taxon>
        <taxon>Psathyrellaceae</taxon>
        <taxon>Candolleomyces</taxon>
    </lineage>
</organism>
<sequence>MSQPDNILSIEECFSIIRRWQKDGPTEEERDGFVTKASDLLTDSDAVNEFLARVSEAANLAKAIESVFAQNEGLLLLWFLSPLVPEWDALWDRFRSCVRYSCDIALNTMSILQRFDAVYLAQVETIQTEQDRQNAIAALEPFIAELETTDISDELSRQFLDLKRDIEYFGQKYSVFSEKNAIIPLTSDIEALDAQITAAQNAIGVLGGGALLRVRNHPLRVPKVITDRIHLGPWAGCKIF</sequence>
<comment type="caution">
    <text evidence="1">The sequence shown here is derived from an EMBL/GenBank/DDBJ whole genome shotgun (WGS) entry which is preliminary data.</text>
</comment>
<reference evidence="1 2" key="1">
    <citation type="submission" date="2019-01" db="EMBL/GenBank/DDBJ databases">
        <title>Draft genome sequence of Psathyrella aberdarensis IHI B618.</title>
        <authorList>
            <person name="Buettner E."/>
            <person name="Kellner H."/>
        </authorList>
    </citation>
    <scope>NUCLEOTIDE SEQUENCE [LARGE SCALE GENOMIC DNA]</scope>
    <source>
        <strain evidence="1 2">IHI B618</strain>
    </source>
</reference>
<dbReference type="AlphaFoldDB" id="A0A4Q2DNH1"/>
<proteinExistence type="predicted"/>
<protein>
    <submittedName>
        <fullName evidence="1">Uncharacterized protein</fullName>
    </submittedName>
</protein>
<dbReference type="EMBL" id="SDEE01000101">
    <property type="protein sequence ID" value="RXW21609.1"/>
    <property type="molecule type" value="Genomic_DNA"/>
</dbReference>
<keyword evidence="2" id="KW-1185">Reference proteome</keyword>